<organism evidence="2 3">
    <name type="scientific">Vibrio scophthalmi</name>
    <dbReference type="NCBI Taxonomy" id="45658"/>
    <lineage>
        <taxon>Bacteria</taxon>
        <taxon>Pseudomonadati</taxon>
        <taxon>Pseudomonadota</taxon>
        <taxon>Gammaproteobacteria</taxon>
        <taxon>Vibrionales</taxon>
        <taxon>Vibrionaceae</taxon>
        <taxon>Vibrio</taxon>
    </lineage>
</organism>
<dbReference type="EMBL" id="CP016414">
    <property type="protein sequence ID" value="ANU36096.1"/>
    <property type="molecule type" value="Genomic_DNA"/>
</dbReference>
<evidence type="ECO:0000313" key="2">
    <source>
        <dbReference type="EMBL" id="ANU36096.1"/>
    </source>
</evidence>
<name>A0A1B1NPY7_9VIBR</name>
<evidence type="ECO:0000313" key="3">
    <source>
        <dbReference type="Proteomes" id="UP000092528"/>
    </source>
</evidence>
<dbReference type="Proteomes" id="UP000092528">
    <property type="component" value="Chromosome 1"/>
</dbReference>
<dbReference type="PANTHER" id="PTHR37507:SF2">
    <property type="entry name" value="SPORULATION PROTEIN YDCC"/>
    <property type="match status" value="1"/>
</dbReference>
<dbReference type="Gene3D" id="2.50.20.10">
    <property type="entry name" value="Lipoprotein localisation LolA/LolB/LppX"/>
    <property type="match status" value="1"/>
</dbReference>
<dbReference type="KEGG" id="vsc:VSVS12_02000"/>
<dbReference type="PATRIC" id="fig|45658.6.peg.1965"/>
<sequence>MMRIHVEKQSFSITTALLLALGIGLFSSAMVNASPGRGLEIAQERKARDEGWGDSLATMNMVLKNAQGESSTRAMRLKNLEVADDGDKGLTIFDEPRDVKGTAFLNHSHIVDADDQWLYLPALKRVKRISSRNKSGPFMGSEFSFEDLSSFELEKYRFNYLGDEQLDGQATYKLEQVPTDKNSGYTKQISWIDIEHYRPLKIEFYDRRGALLKTLTFSEYTLYLNKYWRAHRMAMLNHQSGKSTELITSDLAFQTGLTDKDFQKNILKRVK</sequence>
<dbReference type="Pfam" id="PF17131">
    <property type="entry name" value="LolA_like"/>
    <property type="match status" value="1"/>
</dbReference>
<protein>
    <recommendedName>
        <fullName evidence="1">Uncharacterized protein TP-0789 domain-containing protein</fullName>
    </recommendedName>
</protein>
<dbReference type="STRING" id="45658.VSVS12_02000"/>
<dbReference type="AlphaFoldDB" id="A0A1B1NPY7"/>
<reference evidence="2 3" key="1">
    <citation type="submission" date="2016-07" db="EMBL/GenBank/DDBJ databases">
        <title>Genome sequencing of Vibrio scophthalmi strain VS-05, an isolated from Paralichthys olivaceus.</title>
        <authorList>
            <person name="Han H.-J."/>
        </authorList>
    </citation>
    <scope>NUCLEOTIDE SEQUENCE [LARGE SCALE GENOMIC DNA]</scope>
    <source>
        <strain evidence="2 3">VS-05</strain>
    </source>
</reference>
<keyword evidence="3" id="KW-1185">Reference proteome</keyword>
<dbReference type="CDD" id="cd16329">
    <property type="entry name" value="LolA_like"/>
    <property type="match status" value="1"/>
</dbReference>
<dbReference type="InterPro" id="IPR033399">
    <property type="entry name" value="TP_0789-like"/>
</dbReference>
<dbReference type="PANTHER" id="PTHR37507">
    <property type="entry name" value="SPORULATION PROTEIN YDCC"/>
    <property type="match status" value="1"/>
</dbReference>
<proteinExistence type="predicted"/>
<accession>A0A1B1NPY7</accession>
<feature type="domain" description="Uncharacterized protein TP-0789" evidence="1">
    <location>
        <begin position="87"/>
        <end position="269"/>
    </location>
</feature>
<evidence type="ECO:0000259" key="1">
    <source>
        <dbReference type="Pfam" id="PF17131"/>
    </source>
</evidence>
<dbReference type="InterPro" id="IPR052944">
    <property type="entry name" value="Sporulation_related"/>
</dbReference>
<gene>
    <name evidence="2" type="ORF">VSVS05_00969</name>
</gene>